<evidence type="ECO:0000256" key="2">
    <source>
        <dbReference type="ARBA" id="ARBA00022679"/>
    </source>
</evidence>
<protein>
    <recommendedName>
        <fullName evidence="7">B12-binding domain-containing protein</fullName>
    </recommendedName>
</protein>
<evidence type="ECO:0000313" key="9">
    <source>
        <dbReference type="Proteomes" id="UP000229952"/>
    </source>
</evidence>
<dbReference type="PANTHER" id="PTHR43409">
    <property type="entry name" value="ANAEROBIC MAGNESIUM-PROTOPORPHYRIN IX MONOMETHYL ESTER CYCLASE-RELATED"/>
    <property type="match status" value="1"/>
</dbReference>
<dbReference type="PANTHER" id="PTHR43409:SF7">
    <property type="entry name" value="BLL1977 PROTEIN"/>
    <property type="match status" value="1"/>
</dbReference>
<dbReference type="CDD" id="cd02068">
    <property type="entry name" value="radical_SAM_B12_BD"/>
    <property type="match status" value="1"/>
</dbReference>
<keyword evidence="2" id="KW-0808">Transferase</keyword>
<dbReference type="AlphaFoldDB" id="A0A2G9YYM2"/>
<dbReference type="GO" id="GO:0031419">
    <property type="term" value="F:cobalamin binding"/>
    <property type="evidence" value="ECO:0007669"/>
    <property type="project" value="InterPro"/>
</dbReference>
<dbReference type="InterPro" id="IPR007197">
    <property type="entry name" value="rSAM"/>
</dbReference>
<keyword evidence="6" id="KW-0411">Iron-sulfur</keyword>
<reference evidence="8 9" key="1">
    <citation type="submission" date="2017-09" db="EMBL/GenBank/DDBJ databases">
        <title>Depth-based differentiation of microbial function through sediment-hosted aquifers and enrichment of novel symbionts in the deep terrestrial subsurface.</title>
        <authorList>
            <person name="Probst A.J."/>
            <person name="Ladd B."/>
            <person name="Jarett J.K."/>
            <person name="Geller-Mcgrath D.E."/>
            <person name="Sieber C.M."/>
            <person name="Emerson J.B."/>
            <person name="Anantharaman K."/>
            <person name="Thomas B.C."/>
            <person name="Malmstrom R."/>
            <person name="Stieglmeier M."/>
            <person name="Klingl A."/>
            <person name="Woyke T."/>
            <person name="Ryan C.M."/>
            <person name="Banfield J.F."/>
        </authorList>
    </citation>
    <scope>NUCLEOTIDE SEQUENCE [LARGE SCALE GENOMIC DNA]</scope>
    <source>
        <strain evidence="8">CG23_combo_of_CG06-09_8_20_14_all_37_18</strain>
    </source>
</reference>
<evidence type="ECO:0000256" key="4">
    <source>
        <dbReference type="ARBA" id="ARBA00022723"/>
    </source>
</evidence>
<organism evidence="8 9">
    <name type="scientific">Candidatus Nealsonbacteria bacterium CG23_combo_of_CG06-09_8_20_14_all_37_18</name>
    <dbReference type="NCBI Taxonomy" id="1974720"/>
    <lineage>
        <taxon>Bacteria</taxon>
        <taxon>Candidatus Nealsoniibacteriota</taxon>
    </lineage>
</organism>
<comment type="caution">
    <text evidence="8">The sequence shown here is derived from an EMBL/GenBank/DDBJ whole genome shotgun (WGS) entry which is preliminary data.</text>
</comment>
<evidence type="ECO:0000259" key="7">
    <source>
        <dbReference type="PROSITE" id="PS51332"/>
    </source>
</evidence>
<evidence type="ECO:0000256" key="5">
    <source>
        <dbReference type="ARBA" id="ARBA00023004"/>
    </source>
</evidence>
<dbReference type="InterPro" id="IPR034466">
    <property type="entry name" value="Methyltransferase_Class_B"/>
</dbReference>
<dbReference type="InterPro" id="IPR058240">
    <property type="entry name" value="rSAM_sf"/>
</dbReference>
<dbReference type="SUPFAM" id="SSF102114">
    <property type="entry name" value="Radical SAM enzymes"/>
    <property type="match status" value="1"/>
</dbReference>
<dbReference type="SFLD" id="SFLDG01123">
    <property type="entry name" value="methyltransferase_(Class_B)"/>
    <property type="match status" value="1"/>
</dbReference>
<dbReference type="SFLD" id="SFLDS00029">
    <property type="entry name" value="Radical_SAM"/>
    <property type="match status" value="1"/>
</dbReference>
<dbReference type="GO" id="GO:0051539">
    <property type="term" value="F:4 iron, 4 sulfur cluster binding"/>
    <property type="evidence" value="ECO:0007669"/>
    <property type="project" value="UniProtKB-KW"/>
</dbReference>
<feature type="domain" description="B12-binding" evidence="7">
    <location>
        <begin position="26"/>
        <end position="158"/>
    </location>
</feature>
<dbReference type="InterPro" id="IPR023404">
    <property type="entry name" value="rSAM_horseshoe"/>
</dbReference>
<dbReference type="PROSITE" id="PS51332">
    <property type="entry name" value="B12_BINDING"/>
    <property type="match status" value="1"/>
</dbReference>
<dbReference type="InterPro" id="IPR036724">
    <property type="entry name" value="Cobalamin-bd_sf"/>
</dbReference>
<accession>A0A2G9YYM2</accession>
<keyword evidence="4" id="KW-0479">Metal-binding</keyword>
<name>A0A2G9YYM2_9BACT</name>
<dbReference type="InterPro" id="IPR051198">
    <property type="entry name" value="BchE-like"/>
</dbReference>
<evidence type="ECO:0000256" key="6">
    <source>
        <dbReference type="ARBA" id="ARBA00023014"/>
    </source>
</evidence>
<dbReference type="GO" id="GO:0046872">
    <property type="term" value="F:metal ion binding"/>
    <property type="evidence" value="ECO:0007669"/>
    <property type="project" value="UniProtKB-KW"/>
</dbReference>
<keyword evidence="5" id="KW-0408">Iron</keyword>
<dbReference type="Pfam" id="PF02310">
    <property type="entry name" value="B12-binding"/>
    <property type="match status" value="1"/>
</dbReference>
<dbReference type="Gene3D" id="3.80.30.20">
    <property type="entry name" value="tm_1862 like domain"/>
    <property type="match status" value="1"/>
</dbReference>
<dbReference type="SFLD" id="SFLDG01082">
    <property type="entry name" value="B12-binding_domain_containing"/>
    <property type="match status" value="1"/>
</dbReference>
<dbReference type="Gene3D" id="3.40.50.280">
    <property type="entry name" value="Cobalamin-binding domain"/>
    <property type="match status" value="1"/>
</dbReference>
<dbReference type="InterPro" id="IPR006158">
    <property type="entry name" value="Cobalamin-bd"/>
</dbReference>
<keyword evidence="3" id="KW-0949">S-adenosyl-L-methionine</keyword>
<evidence type="ECO:0000256" key="1">
    <source>
        <dbReference type="ARBA" id="ARBA00001966"/>
    </source>
</evidence>
<dbReference type="Proteomes" id="UP000229952">
    <property type="component" value="Unassembled WGS sequence"/>
</dbReference>
<comment type="cofactor">
    <cofactor evidence="1">
        <name>[4Fe-4S] cluster</name>
        <dbReference type="ChEBI" id="CHEBI:49883"/>
    </cofactor>
</comment>
<feature type="non-terminal residue" evidence="8">
    <location>
        <position position="260"/>
    </location>
</feature>
<sequence>MKLKRKFILTEKIMDILLINPPWYKKSGNIWKNISACLPPFGLALLASLAREKGFRVSILDCNALRLGLDRIEEYLPTPGPKFVGITATTVLISNALELAQIIKKKYPETKVIMGGVHPTIMPEEVLNFEAVDYLVMSEGEYSFLELLSNRASSEIKGIGFKRNGKSVINPPQETIPDINVFPMPAYDLLPMDKYYPALGSYKRLPSSGMITSRGCPGRCTFCKGNILGERIRFRSARKIFDEIVFLQKNYGIRDICFYD</sequence>
<evidence type="ECO:0000256" key="3">
    <source>
        <dbReference type="ARBA" id="ARBA00022691"/>
    </source>
</evidence>
<proteinExistence type="predicted"/>
<dbReference type="EMBL" id="PCRQ01000037">
    <property type="protein sequence ID" value="PIP24289.1"/>
    <property type="molecule type" value="Genomic_DNA"/>
</dbReference>
<evidence type="ECO:0000313" key="8">
    <source>
        <dbReference type="EMBL" id="PIP24289.1"/>
    </source>
</evidence>
<dbReference type="SUPFAM" id="SSF52242">
    <property type="entry name" value="Cobalamin (vitamin B12)-binding domain"/>
    <property type="match status" value="1"/>
</dbReference>
<gene>
    <name evidence="8" type="ORF">COX35_01480</name>
</gene>